<dbReference type="Pfam" id="PF07478">
    <property type="entry name" value="Dala_Dala_lig_C"/>
    <property type="match status" value="1"/>
</dbReference>
<dbReference type="Gene3D" id="2.130.10.120">
    <property type="entry name" value="Prolyl oligopeptidase, N-terminal domain"/>
    <property type="match status" value="1"/>
</dbReference>
<keyword evidence="3" id="KW-0067">ATP-binding</keyword>
<evidence type="ECO:0000259" key="6">
    <source>
        <dbReference type="PROSITE" id="PS50975"/>
    </source>
</evidence>
<evidence type="ECO:0000256" key="2">
    <source>
        <dbReference type="ARBA" id="ARBA00022598"/>
    </source>
</evidence>
<evidence type="ECO:0000256" key="5">
    <source>
        <dbReference type="SAM" id="Phobius"/>
    </source>
</evidence>
<keyword evidence="5" id="KW-1133">Transmembrane helix</keyword>
<feature type="domain" description="ATP-grasp" evidence="6">
    <location>
        <begin position="226"/>
        <end position="446"/>
    </location>
</feature>
<name>F2UT77_SALR5</name>
<dbReference type="GO" id="GO:0008716">
    <property type="term" value="F:D-alanine-D-alanine ligase activity"/>
    <property type="evidence" value="ECO:0007669"/>
    <property type="project" value="InterPro"/>
</dbReference>
<sequence length="975" mass="108151">MVAQACLCLLLHNEGGRGQVQDGRTRCHHATTPIAASLLACLRFFFCLLHLFLCGLLLASPLMHLPWRPLCRLPFSRPLLWRYTQHHQPHTSAHCVKGQTMDENVAQVAAQQHSSAQKLDVAVLLADPNVYDPGWTPHDDEDLAGLKEALENIPDVRISYLNDHASLISTFQTRPPAFIFNLCDEGFMNVNETEPHLPALMEVFNIPFTGTSVHGLTICRDKALVRTIAEQAGVPVPKEVVVPFAEGTPPTDDQLSTAAAAVGYPCIVKPRSSDGSTGITQQCVAHDLQQLRGAIDAAMAEIKQDMLVQTFLPGREFTVSCVGNPSTGDFEVLPLLEIDYSHLKGDGPRVQLFDGKRGLIDDYWTQVTHTHGHVDTAVLAALHTWCSKLFEELQLKDYCRMDFRMDAHGDMHLLDVNPNNWIGGKFRRSGELAGMTWPQLLRRVIDTTRRRFGLPLGVDTPPRASETSVDTASCEAIVARITSSASFPAALITSALQRFAHHPRQLSAIMQAAADAAVAANGTHQRFSAPVPRADPVKKRTMHGDTRTDEYTWMHDVDSDEFQDHIDAECTYSEQLMAHREPLIERIAKELKERSQFSKPLKVEAHGFAYCTICPPECVYPLHCRVRVRNHATDSAPLIDRIRAAMREPDDDVGDGDDDGVKDGVQLIEKSDVLVLLDENELAQGHDVFAVGNVVISPTGDLIAFTVDVTGDETYALYVRDIATQSVVRTIGGVFGRFDFAACGRRIVYVCSGPDDTSMGSRVCLHNLDAPKEQQDVVLYEEEDSAFQVTIDTTSSRELFLITASSQSTSEVHFMPTAVTQDTKPKVVLQRREGVEYSVDHMGDHVYVCTNEGGADNFKVLATTLATCSDPAAYSLVLQDRAFVKIEAIEAFADFIVAFERSHGDKHIRVMRRNGVNCPLDHYIHFPSRLHSQWRRSEGLDPIVGQKLTVSMHHRDPNVLSFFYSSLRLPTELST</sequence>
<feature type="region of interest" description="Disordered" evidence="4">
    <location>
        <begin position="524"/>
        <end position="543"/>
    </location>
</feature>
<dbReference type="OMA" id="WIGGKFR"/>
<dbReference type="KEGG" id="sre:PTSG_11373"/>
<dbReference type="InterPro" id="IPR013815">
    <property type="entry name" value="ATP_grasp_subdomain_1"/>
</dbReference>
<dbReference type="GO" id="GO:0046872">
    <property type="term" value="F:metal ion binding"/>
    <property type="evidence" value="ECO:0007669"/>
    <property type="project" value="InterPro"/>
</dbReference>
<gene>
    <name evidence="7" type="ORF">PTSG_11373</name>
</gene>
<dbReference type="OrthoDB" id="2013972at2759"/>
<dbReference type="EMBL" id="GL832999">
    <property type="protein sequence ID" value="EGD81336.1"/>
    <property type="molecule type" value="Genomic_DNA"/>
</dbReference>
<evidence type="ECO:0000256" key="1">
    <source>
        <dbReference type="ARBA" id="ARBA00005228"/>
    </source>
</evidence>
<dbReference type="GeneID" id="16068154"/>
<reference evidence="7" key="1">
    <citation type="submission" date="2009-08" db="EMBL/GenBank/DDBJ databases">
        <title>Annotation of Salpingoeca rosetta.</title>
        <authorList>
            <consortium name="The Broad Institute Genome Sequencing Platform"/>
            <person name="Russ C."/>
            <person name="Cuomo C."/>
            <person name="Burger G."/>
            <person name="Gray M.W."/>
            <person name="Holland P.W.H."/>
            <person name="King N."/>
            <person name="Lang F.B.F."/>
            <person name="Roger A.J."/>
            <person name="Ruiz-Trillo I."/>
            <person name="Young S.K."/>
            <person name="Zeng Q."/>
            <person name="Gargeya S."/>
            <person name="Alvarado L."/>
            <person name="Berlin A."/>
            <person name="Chapman S.B."/>
            <person name="Chen Z."/>
            <person name="Freedman E."/>
            <person name="Gellesch M."/>
            <person name="Goldberg J."/>
            <person name="Griggs A."/>
            <person name="Gujja S."/>
            <person name="Heilman E."/>
            <person name="Heiman D."/>
            <person name="Howarth C."/>
            <person name="Mehta T."/>
            <person name="Neiman D."/>
            <person name="Pearson M."/>
            <person name="Roberts A."/>
            <person name="Saif S."/>
            <person name="Shea T."/>
            <person name="Shenoy N."/>
            <person name="Sisk P."/>
            <person name="Stolte C."/>
            <person name="Sykes S."/>
            <person name="White J."/>
            <person name="Yandava C."/>
            <person name="Haas B."/>
            <person name="Nusbaum C."/>
            <person name="Birren B."/>
        </authorList>
    </citation>
    <scope>NUCLEOTIDE SEQUENCE [LARGE SCALE GENOMIC DNA]</scope>
    <source>
        <strain evidence="7">ATCC 50818</strain>
    </source>
</reference>
<dbReference type="AlphaFoldDB" id="F2UT77"/>
<dbReference type="Pfam" id="PF02897">
    <property type="entry name" value="Peptidase_S9_N"/>
    <property type="match status" value="1"/>
</dbReference>
<dbReference type="InParanoid" id="F2UT77"/>
<dbReference type="InterPro" id="IPR023302">
    <property type="entry name" value="Pept_S9A_N"/>
</dbReference>
<dbReference type="PROSITE" id="PS50975">
    <property type="entry name" value="ATP_GRASP"/>
    <property type="match status" value="1"/>
</dbReference>
<keyword evidence="5" id="KW-0472">Membrane</keyword>
<dbReference type="Gene3D" id="3.30.470.20">
    <property type="entry name" value="ATP-grasp fold, B domain"/>
    <property type="match status" value="1"/>
</dbReference>
<dbReference type="GO" id="GO:0005524">
    <property type="term" value="F:ATP binding"/>
    <property type="evidence" value="ECO:0007669"/>
    <property type="project" value="UniProtKB-UniRule"/>
</dbReference>
<dbReference type="InterPro" id="IPR011095">
    <property type="entry name" value="Dala_Dala_lig_C"/>
</dbReference>
<keyword evidence="5" id="KW-0812">Transmembrane</keyword>
<dbReference type="RefSeq" id="XP_004987633.1">
    <property type="nucleotide sequence ID" value="XM_004987576.1"/>
</dbReference>
<keyword evidence="2" id="KW-0436">Ligase</keyword>
<accession>F2UT77</accession>
<evidence type="ECO:0000256" key="4">
    <source>
        <dbReference type="SAM" id="MobiDB-lite"/>
    </source>
</evidence>
<dbReference type="PANTHER" id="PTHR11757:SF19">
    <property type="entry name" value="PROLYL ENDOPEPTIDASE-LIKE"/>
    <property type="match status" value="1"/>
</dbReference>
<protein>
    <recommendedName>
        <fullName evidence="6">ATP-grasp domain-containing protein</fullName>
    </recommendedName>
</protein>
<evidence type="ECO:0000313" key="8">
    <source>
        <dbReference type="Proteomes" id="UP000007799"/>
    </source>
</evidence>
<dbReference type="Gene3D" id="3.30.1490.20">
    <property type="entry name" value="ATP-grasp fold, A domain"/>
    <property type="match status" value="1"/>
</dbReference>
<evidence type="ECO:0000256" key="3">
    <source>
        <dbReference type="PROSITE-ProRule" id="PRU00409"/>
    </source>
</evidence>
<dbReference type="eggNOG" id="KOG2237">
    <property type="taxonomic scope" value="Eukaryota"/>
</dbReference>
<dbReference type="STRING" id="946362.F2UT77"/>
<keyword evidence="8" id="KW-1185">Reference proteome</keyword>
<dbReference type="Proteomes" id="UP000007799">
    <property type="component" value="Unassembled WGS sequence"/>
</dbReference>
<dbReference type="PANTHER" id="PTHR11757">
    <property type="entry name" value="PROTEASE FAMILY S9A OLIGOPEPTIDASE"/>
    <property type="match status" value="1"/>
</dbReference>
<proteinExistence type="inferred from homology"/>
<dbReference type="GO" id="GO:0004252">
    <property type="term" value="F:serine-type endopeptidase activity"/>
    <property type="evidence" value="ECO:0007669"/>
    <property type="project" value="InterPro"/>
</dbReference>
<organism evidence="8">
    <name type="scientific">Salpingoeca rosetta (strain ATCC 50818 / BSB-021)</name>
    <dbReference type="NCBI Taxonomy" id="946362"/>
    <lineage>
        <taxon>Eukaryota</taxon>
        <taxon>Choanoflagellata</taxon>
        <taxon>Craspedida</taxon>
        <taxon>Salpingoecidae</taxon>
        <taxon>Salpingoeca</taxon>
    </lineage>
</organism>
<comment type="similarity">
    <text evidence="1">Belongs to the peptidase S9A family.</text>
</comment>
<evidence type="ECO:0000313" key="7">
    <source>
        <dbReference type="EMBL" id="EGD81336.1"/>
    </source>
</evidence>
<dbReference type="SUPFAM" id="SSF50993">
    <property type="entry name" value="Peptidase/esterase 'gauge' domain"/>
    <property type="match status" value="1"/>
</dbReference>
<feature type="transmembrane region" description="Helical" evidence="5">
    <location>
        <begin position="34"/>
        <end position="59"/>
    </location>
</feature>
<keyword evidence="3" id="KW-0547">Nucleotide-binding</keyword>
<dbReference type="InterPro" id="IPR051543">
    <property type="entry name" value="Serine_Peptidase_S9A"/>
</dbReference>
<dbReference type="InterPro" id="IPR011761">
    <property type="entry name" value="ATP-grasp"/>
</dbReference>
<dbReference type="SUPFAM" id="SSF56059">
    <property type="entry name" value="Glutathione synthetase ATP-binding domain-like"/>
    <property type="match status" value="1"/>
</dbReference>